<feature type="transmembrane region" description="Helical" evidence="1">
    <location>
        <begin position="12"/>
        <end position="31"/>
    </location>
</feature>
<proteinExistence type="predicted"/>
<dbReference type="Pfam" id="PF12158">
    <property type="entry name" value="DUF3592"/>
    <property type="match status" value="1"/>
</dbReference>
<keyword evidence="1" id="KW-0472">Membrane</keyword>
<evidence type="ECO:0000256" key="1">
    <source>
        <dbReference type="SAM" id="Phobius"/>
    </source>
</evidence>
<dbReference type="RefSeq" id="WP_406693858.1">
    <property type="nucleotide sequence ID" value="NZ_CP155447.1"/>
</dbReference>
<evidence type="ECO:0000313" key="3">
    <source>
        <dbReference type="EMBL" id="XBH01168.1"/>
    </source>
</evidence>
<sequence length="174" mass="19759">MNRLGRPHHLLMAFFATIGFVVLGMAAWSTYLSMLPKGWPTARGTMIELAMKRHQPGTERGNFYRVTARYTYAVEGKRYEGTRIAFGYMMSGDRDEHAGIYRRLKASREVSVRYDPSNPTRSCLIYGVHGSIRDLYAFSAVWLTAVSGFAWLFQVAARRGAIVRPGRRISKREG</sequence>
<name>A0AAU7C7P8_9BACT</name>
<dbReference type="EMBL" id="CP155447">
    <property type="protein sequence ID" value="XBH01168.1"/>
    <property type="molecule type" value="Genomic_DNA"/>
</dbReference>
<dbReference type="InterPro" id="IPR021994">
    <property type="entry name" value="DUF3592"/>
</dbReference>
<evidence type="ECO:0000259" key="2">
    <source>
        <dbReference type="Pfam" id="PF12158"/>
    </source>
</evidence>
<feature type="domain" description="DUF3592" evidence="2">
    <location>
        <begin position="43"/>
        <end position="128"/>
    </location>
</feature>
<keyword evidence="1" id="KW-0812">Transmembrane</keyword>
<reference evidence="3" key="1">
    <citation type="submission" date="2024-05" db="EMBL/GenBank/DDBJ databases">
        <title>Planctomycetes of the genus Singulisphaera possess chitinolytic capabilities.</title>
        <authorList>
            <person name="Ivanova A."/>
        </authorList>
    </citation>
    <scope>NUCLEOTIDE SEQUENCE</scope>
    <source>
        <strain evidence="3">Ch08T</strain>
    </source>
</reference>
<gene>
    <name evidence="3" type="ORF">V5E97_22750</name>
</gene>
<keyword evidence="1" id="KW-1133">Transmembrane helix</keyword>
<organism evidence="3">
    <name type="scientific">Singulisphaera sp. Ch08</name>
    <dbReference type="NCBI Taxonomy" id="3120278"/>
    <lineage>
        <taxon>Bacteria</taxon>
        <taxon>Pseudomonadati</taxon>
        <taxon>Planctomycetota</taxon>
        <taxon>Planctomycetia</taxon>
        <taxon>Isosphaerales</taxon>
        <taxon>Isosphaeraceae</taxon>
        <taxon>Singulisphaera</taxon>
    </lineage>
</organism>
<accession>A0AAU7C7P8</accession>
<dbReference type="AlphaFoldDB" id="A0AAU7C7P8"/>
<feature type="transmembrane region" description="Helical" evidence="1">
    <location>
        <begin position="135"/>
        <end position="157"/>
    </location>
</feature>
<protein>
    <submittedName>
        <fullName evidence="3">DUF3592 domain-containing protein</fullName>
    </submittedName>
</protein>